<keyword evidence="4" id="KW-1185">Reference proteome</keyword>
<evidence type="ECO:0000259" key="2">
    <source>
        <dbReference type="PROSITE" id="PS51186"/>
    </source>
</evidence>
<dbReference type="AlphaFoldDB" id="A0A4Q8D0R4"/>
<dbReference type="Gene3D" id="3.40.630.30">
    <property type="match status" value="1"/>
</dbReference>
<dbReference type="PANTHER" id="PTHR13947:SF37">
    <property type="entry name" value="LD18367P"/>
    <property type="match status" value="1"/>
</dbReference>
<sequence>MNIRPAVSTDNHDIERLAYVLTPAAESKRQSADGLSLLLNSNDHRIWVADSGEAVVGWLHAYLAVRVGVAPFIEIAGLIVDERYRSEGIGSKLVAEAIFWAKSIDVAVRVRSNSKRDVTHKFYQAQGFKLLKQQHVFELNL</sequence>
<protein>
    <submittedName>
        <fullName evidence="3">Ribosomal protein S18 acetylase RimI-like enzyme</fullName>
    </submittedName>
</protein>
<accession>A0A4Q8D0R4</accession>
<dbReference type="InterPro" id="IPR000182">
    <property type="entry name" value="GNAT_dom"/>
</dbReference>
<keyword evidence="1" id="KW-0808">Transferase</keyword>
<dbReference type="SUPFAM" id="SSF55729">
    <property type="entry name" value="Acyl-CoA N-acyltransferases (Nat)"/>
    <property type="match status" value="1"/>
</dbReference>
<dbReference type="RefSeq" id="WP_165385735.1">
    <property type="nucleotide sequence ID" value="NZ_SHLI01000001.1"/>
</dbReference>
<dbReference type="InterPro" id="IPR016181">
    <property type="entry name" value="Acyl_CoA_acyltransferase"/>
</dbReference>
<dbReference type="Pfam" id="PF00583">
    <property type="entry name" value="Acetyltransf_1"/>
    <property type="match status" value="1"/>
</dbReference>
<name>A0A4Q8D0R4_9GAMM</name>
<comment type="caution">
    <text evidence="3">The sequence shown here is derived from an EMBL/GenBank/DDBJ whole genome shotgun (WGS) entry which is preliminary data.</text>
</comment>
<evidence type="ECO:0000256" key="1">
    <source>
        <dbReference type="ARBA" id="ARBA00022679"/>
    </source>
</evidence>
<dbReference type="EMBL" id="SHLI01000001">
    <property type="protein sequence ID" value="RZU98919.1"/>
    <property type="molecule type" value="Genomic_DNA"/>
</dbReference>
<organism evidence="3 4">
    <name type="scientific">Spiribacter vilamensis</name>
    <dbReference type="NCBI Taxonomy" id="531306"/>
    <lineage>
        <taxon>Bacteria</taxon>
        <taxon>Pseudomonadati</taxon>
        <taxon>Pseudomonadota</taxon>
        <taxon>Gammaproteobacteria</taxon>
        <taxon>Chromatiales</taxon>
        <taxon>Ectothiorhodospiraceae</taxon>
        <taxon>Spiribacter</taxon>
    </lineage>
</organism>
<evidence type="ECO:0000313" key="4">
    <source>
        <dbReference type="Proteomes" id="UP000292298"/>
    </source>
</evidence>
<feature type="domain" description="N-acetyltransferase" evidence="2">
    <location>
        <begin position="1"/>
        <end position="141"/>
    </location>
</feature>
<proteinExistence type="predicted"/>
<dbReference type="CDD" id="cd04301">
    <property type="entry name" value="NAT_SF"/>
    <property type="match status" value="1"/>
</dbReference>
<evidence type="ECO:0000313" key="3">
    <source>
        <dbReference type="EMBL" id="RZU98919.1"/>
    </source>
</evidence>
<dbReference type="PROSITE" id="PS51186">
    <property type="entry name" value="GNAT"/>
    <property type="match status" value="1"/>
</dbReference>
<reference evidence="3 4" key="1">
    <citation type="submission" date="2019-02" db="EMBL/GenBank/DDBJ databases">
        <title>Genomic Encyclopedia of Type Strains, Phase IV (KMG-IV): sequencing the most valuable type-strain genomes for metagenomic binning, comparative biology and taxonomic classification.</title>
        <authorList>
            <person name="Goeker M."/>
        </authorList>
    </citation>
    <scope>NUCLEOTIDE SEQUENCE [LARGE SCALE GENOMIC DNA]</scope>
    <source>
        <strain evidence="3 4">DSM 21056</strain>
    </source>
</reference>
<gene>
    <name evidence="3" type="ORF">EV698_1186</name>
</gene>
<keyword evidence="3" id="KW-0687">Ribonucleoprotein</keyword>
<dbReference type="InterPro" id="IPR050769">
    <property type="entry name" value="NAT_camello-type"/>
</dbReference>
<dbReference type="Proteomes" id="UP000292298">
    <property type="component" value="Unassembled WGS sequence"/>
</dbReference>
<keyword evidence="3" id="KW-0689">Ribosomal protein</keyword>
<dbReference type="GO" id="GO:0005840">
    <property type="term" value="C:ribosome"/>
    <property type="evidence" value="ECO:0007669"/>
    <property type="project" value="UniProtKB-KW"/>
</dbReference>
<dbReference type="GO" id="GO:0008080">
    <property type="term" value="F:N-acetyltransferase activity"/>
    <property type="evidence" value="ECO:0007669"/>
    <property type="project" value="InterPro"/>
</dbReference>
<dbReference type="PANTHER" id="PTHR13947">
    <property type="entry name" value="GNAT FAMILY N-ACETYLTRANSFERASE"/>
    <property type="match status" value="1"/>
</dbReference>